<reference evidence="5 6" key="1">
    <citation type="submission" date="2024-03" db="EMBL/GenBank/DDBJ databases">
        <title>The genome assembly and annotation of the cricket Gryllus longicercus Weissman &amp; Gray.</title>
        <authorList>
            <person name="Szrajer S."/>
            <person name="Gray D."/>
            <person name="Ylla G."/>
        </authorList>
    </citation>
    <scope>NUCLEOTIDE SEQUENCE [LARGE SCALE GENOMIC DNA]</scope>
    <source>
        <strain evidence="5">DAG 2021-001</strain>
        <tissue evidence="5">Whole body minus gut</tissue>
    </source>
</reference>
<dbReference type="EMBL" id="JAZDUA010000477">
    <property type="protein sequence ID" value="KAK7792039.1"/>
    <property type="molecule type" value="Genomic_DNA"/>
</dbReference>
<accession>A0AAN9Z1V7</accession>
<dbReference type="GO" id="GO:0005783">
    <property type="term" value="C:endoplasmic reticulum"/>
    <property type="evidence" value="ECO:0007669"/>
    <property type="project" value="TreeGrafter"/>
</dbReference>
<evidence type="ECO:0000256" key="2">
    <source>
        <dbReference type="ARBA" id="ARBA00022857"/>
    </source>
</evidence>
<dbReference type="Gene3D" id="3.40.50.720">
    <property type="entry name" value="NAD(P)-binding Rossmann-like Domain"/>
    <property type="match status" value="1"/>
</dbReference>
<gene>
    <name evidence="5" type="ORF">R5R35_001675</name>
</gene>
<dbReference type="PRINTS" id="PR00081">
    <property type="entry name" value="GDHRDH"/>
</dbReference>
<protein>
    <submittedName>
        <fullName evidence="5">Uncharacterized protein</fullName>
    </submittedName>
</protein>
<keyword evidence="6" id="KW-1185">Reference proteome</keyword>
<dbReference type="Proteomes" id="UP001378592">
    <property type="component" value="Unassembled WGS sequence"/>
</dbReference>
<keyword evidence="2" id="KW-0521">NADP</keyword>
<evidence type="ECO:0000256" key="4">
    <source>
        <dbReference type="RuleBase" id="RU000363"/>
    </source>
</evidence>
<dbReference type="AlphaFoldDB" id="A0AAN9Z1V7"/>
<sequence>MDKVGIVCVSVLGFQLAKSLIRFLYNKWLAPALKLNVNLRDMGRWAVITGSTDGLGKAFAFACAKRGMDIVLISRDAKKLERVAAEIESEHKVATKIIQADFTDASPDNYCHIQEKLAGLEVGVLINNVGISYSHPDYFLELADKEKVFSNIIKCNIFSVTFMTQLLLPQMVERHRGVVINISSTAAQIPSPLLTVYGASKAYVEKFSQDLSYEYGKRGIIIQCLVPGYVATKMSKIKRSTWMAPTPEQYVESALSSTGIEPITTGYFPHSLLVFAVKSLEGISSKTAVWIIARTMENIRRRALRQSSR</sequence>
<dbReference type="GO" id="GO:0016491">
    <property type="term" value="F:oxidoreductase activity"/>
    <property type="evidence" value="ECO:0007669"/>
    <property type="project" value="UniProtKB-KW"/>
</dbReference>
<evidence type="ECO:0000256" key="1">
    <source>
        <dbReference type="ARBA" id="ARBA00006484"/>
    </source>
</evidence>
<dbReference type="SUPFAM" id="SSF51735">
    <property type="entry name" value="NAD(P)-binding Rossmann-fold domains"/>
    <property type="match status" value="1"/>
</dbReference>
<dbReference type="InterPro" id="IPR002347">
    <property type="entry name" value="SDR_fam"/>
</dbReference>
<comment type="similarity">
    <text evidence="1 4">Belongs to the short-chain dehydrogenases/reductases (SDR) family.</text>
</comment>
<evidence type="ECO:0000313" key="6">
    <source>
        <dbReference type="Proteomes" id="UP001378592"/>
    </source>
</evidence>
<organism evidence="5 6">
    <name type="scientific">Gryllus longicercus</name>
    <dbReference type="NCBI Taxonomy" id="2509291"/>
    <lineage>
        <taxon>Eukaryota</taxon>
        <taxon>Metazoa</taxon>
        <taxon>Ecdysozoa</taxon>
        <taxon>Arthropoda</taxon>
        <taxon>Hexapoda</taxon>
        <taxon>Insecta</taxon>
        <taxon>Pterygota</taxon>
        <taxon>Neoptera</taxon>
        <taxon>Polyneoptera</taxon>
        <taxon>Orthoptera</taxon>
        <taxon>Ensifera</taxon>
        <taxon>Gryllidea</taxon>
        <taxon>Grylloidea</taxon>
        <taxon>Gryllidae</taxon>
        <taxon>Gryllinae</taxon>
        <taxon>Gryllus</taxon>
    </lineage>
</organism>
<dbReference type="CDD" id="cd05356">
    <property type="entry name" value="17beta-HSD1_like_SDR_c"/>
    <property type="match status" value="1"/>
</dbReference>
<dbReference type="FunFam" id="3.40.50.720:FF:000137">
    <property type="entry name" value="Hydroxysteroid (17-beta) dehydrogenase 3"/>
    <property type="match status" value="1"/>
</dbReference>
<dbReference type="PIRSF" id="PIRSF000126">
    <property type="entry name" value="11-beta-HSD1"/>
    <property type="match status" value="1"/>
</dbReference>
<dbReference type="PANTHER" id="PTHR43899">
    <property type="entry name" value="RH59310P"/>
    <property type="match status" value="1"/>
</dbReference>
<dbReference type="PANTHER" id="PTHR43899:SF13">
    <property type="entry name" value="RH59310P"/>
    <property type="match status" value="1"/>
</dbReference>
<name>A0AAN9Z1V7_9ORTH</name>
<evidence type="ECO:0000256" key="3">
    <source>
        <dbReference type="ARBA" id="ARBA00023002"/>
    </source>
</evidence>
<dbReference type="Pfam" id="PF00106">
    <property type="entry name" value="adh_short"/>
    <property type="match status" value="1"/>
</dbReference>
<proteinExistence type="inferred from homology"/>
<evidence type="ECO:0000313" key="5">
    <source>
        <dbReference type="EMBL" id="KAK7792039.1"/>
    </source>
</evidence>
<dbReference type="PRINTS" id="PR00080">
    <property type="entry name" value="SDRFAMILY"/>
</dbReference>
<comment type="caution">
    <text evidence="5">The sequence shown here is derived from an EMBL/GenBank/DDBJ whole genome shotgun (WGS) entry which is preliminary data.</text>
</comment>
<dbReference type="InterPro" id="IPR036291">
    <property type="entry name" value="NAD(P)-bd_dom_sf"/>
</dbReference>
<dbReference type="InterPro" id="IPR051019">
    <property type="entry name" value="VLCFA-Steroid_DH"/>
</dbReference>
<keyword evidence="3" id="KW-0560">Oxidoreductase</keyword>